<name>A0AAX4HMA6_9BACT</name>
<dbReference type="Proteomes" id="UP001324634">
    <property type="component" value="Chromosome"/>
</dbReference>
<dbReference type="PROSITE" id="PS51257">
    <property type="entry name" value="PROKAR_LIPOPROTEIN"/>
    <property type="match status" value="1"/>
</dbReference>
<evidence type="ECO:0000313" key="2">
    <source>
        <dbReference type="Proteomes" id="UP001324634"/>
    </source>
</evidence>
<dbReference type="KEGG" id="psti:SOO65_17005"/>
<dbReference type="AlphaFoldDB" id="A0AAX4HMA6"/>
<evidence type="ECO:0008006" key="3">
    <source>
        <dbReference type="Google" id="ProtNLM"/>
    </source>
</evidence>
<dbReference type="RefSeq" id="WP_321393120.1">
    <property type="nucleotide sequence ID" value="NZ_CP139487.1"/>
</dbReference>
<protein>
    <recommendedName>
        <fullName evidence="3">Lipoprotein</fullName>
    </recommendedName>
</protein>
<gene>
    <name evidence="1" type="ORF">SOO65_17005</name>
</gene>
<proteinExistence type="predicted"/>
<sequence length="177" mass="20207">MKIIGLLLLFIAFVACDPYGFGFKKNPAYVLNEGFTALQNNDLPALLEVIGKEALCVYGNEKGIQYLKDNLDINIDNVKMIPKVLTSKHHNSPQFVGFWSYYSERYQVEVQDQTTKEIPVKAIIDCNYGTDGAKEEKLIELNPKKYKVKECRLTKFIPTKFRPLPISEKCLPLKVDL</sequence>
<dbReference type="EMBL" id="CP139487">
    <property type="protein sequence ID" value="WPU64394.1"/>
    <property type="molecule type" value="Genomic_DNA"/>
</dbReference>
<organism evidence="1 2">
    <name type="scientific">Peredibacter starrii</name>
    <dbReference type="NCBI Taxonomy" id="28202"/>
    <lineage>
        <taxon>Bacteria</taxon>
        <taxon>Pseudomonadati</taxon>
        <taxon>Bdellovibrionota</taxon>
        <taxon>Bacteriovoracia</taxon>
        <taxon>Bacteriovoracales</taxon>
        <taxon>Bacteriovoracaceae</taxon>
        <taxon>Peredibacter</taxon>
    </lineage>
</organism>
<evidence type="ECO:0000313" key="1">
    <source>
        <dbReference type="EMBL" id="WPU64394.1"/>
    </source>
</evidence>
<keyword evidence="2" id="KW-1185">Reference proteome</keyword>
<reference evidence="1 2" key="1">
    <citation type="submission" date="2023-11" db="EMBL/GenBank/DDBJ databases">
        <title>Peredibacter starrii A3.12.</title>
        <authorList>
            <person name="Mitchell R.J."/>
        </authorList>
    </citation>
    <scope>NUCLEOTIDE SEQUENCE [LARGE SCALE GENOMIC DNA]</scope>
    <source>
        <strain evidence="1 2">A3.12</strain>
    </source>
</reference>
<accession>A0AAX4HMA6</accession>